<feature type="coiled-coil region" evidence="1">
    <location>
        <begin position="206"/>
        <end position="233"/>
    </location>
</feature>
<reference evidence="3 4" key="1">
    <citation type="submission" date="2016-10" db="EMBL/GenBank/DDBJ databases">
        <authorList>
            <person name="de Groot N.N."/>
        </authorList>
    </citation>
    <scope>NUCLEOTIDE SEQUENCE [LARGE SCALE GENOMIC DNA]</scope>
    <source>
        <strain evidence="3 4">DSM 29439</strain>
    </source>
</reference>
<dbReference type="Gene3D" id="2.40.50.100">
    <property type="match status" value="1"/>
</dbReference>
<organism evidence="3 4">
    <name type="scientific">Aliiroseovarius sediminilitoris</name>
    <dbReference type="NCBI Taxonomy" id="1173584"/>
    <lineage>
        <taxon>Bacteria</taxon>
        <taxon>Pseudomonadati</taxon>
        <taxon>Pseudomonadota</taxon>
        <taxon>Alphaproteobacteria</taxon>
        <taxon>Rhodobacterales</taxon>
        <taxon>Paracoccaceae</taxon>
        <taxon>Aliiroseovarius</taxon>
    </lineage>
</organism>
<keyword evidence="4" id="KW-1185">Reference proteome</keyword>
<evidence type="ECO:0000256" key="1">
    <source>
        <dbReference type="SAM" id="Coils"/>
    </source>
</evidence>
<dbReference type="Pfam" id="PF25917">
    <property type="entry name" value="BSH_RND"/>
    <property type="match status" value="1"/>
</dbReference>
<dbReference type="Gene3D" id="2.40.420.20">
    <property type="match status" value="1"/>
</dbReference>
<dbReference type="PANTHER" id="PTHR30469">
    <property type="entry name" value="MULTIDRUG RESISTANCE PROTEIN MDTA"/>
    <property type="match status" value="1"/>
</dbReference>
<feature type="coiled-coil region" evidence="1">
    <location>
        <begin position="119"/>
        <end position="153"/>
    </location>
</feature>
<protein>
    <submittedName>
        <fullName evidence="3">RND family efflux transporter, MFP subunit</fullName>
    </submittedName>
</protein>
<dbReference type="SUPFAM" id="SSF111369">
    <property type="entry name" value="HlyD-like secretion proteins"/>
    <property type="match status" value="1"/>
</dbReference>
<dbReference type="GO" id="GO:1990281">
    <property type="term" value="C:efflux pump complex"/>
    <property type="evidence" value="ECO:0007669"/>
    <property type="project" value="TreeGrafter"/>
</dbReference>
<dbReference type="InterPro" id="IPR058625">
    <property type="entry name" value="MdtA-like_BSH"/>
</dbReference>
<name>A0A1I0QSP3_9RHOB</name>
<dbReference type="AlphaFoldDB" id="A0A1I0QSP3"/>
<dbReference type="PANTHER" id="PTHR30469:SF15">
    <property type="entry name" value="HLYD FAMILY OF SECRETION PROTEINS"/>
    <property type="match status" value="1"/>
</dbReference>
<dbReference type="OrthoDB" id="7626141at2"/>
<feature type="domain" description="Multidrug resistance protein MdtA-like barrel-sandwich hybrid" evidence="2">
    <location>
        <begin position="78"/>
        <end position="258"/>
    </location>
</feature>
<proteinExistence type="predicted"/>
<evidence type="ECO:0000259" key="2">
    <source>
        <dbReference type="Pfam" id="PF25917"/>
    </source>
</evidence>
<dbReference type="STRING" id="1173584.SAMN05444851_2898"/>
<keyword evidence="1" id="KW-0175">Coiled coil</keyword>
<evidence type="ECO:0000313" key="4">
    <source>
        <dbReference type="Proteomes" id="UP000199650"/>
    </source>
</evidence>
<dbReference type="GO" id="GO:0015562">
    <property type="term" value="F:efflux transmembrane transporter activity"/>
    <property type="evidence" value="ECO:0007669"/>
    <property type="project" value="TreeGrafter"/>
</dbReference>
<dbReference type="EMBL" id="FOJB01000001">
    <property type="protein sequence ID" value="SEW30636.1"/>
    <property type="molecule type" value="Genomic_DNA"/>
</dbReference>
<dbReference type="Gene3D" id="2.40.30.170">
    <property type="match status" value="1"/>
</dbReference>
<sequence length="486" mass="51815">MRFLGRSLTGLFLLALTVGLLALAAGMVTSAFKARAERDSAEPSASERVFSANVMTVTAQTIAPKLTAYGELSSRRALDVRALTGGTVTEIAPNFETGGAVREGDPLLRIDPTDFEFALELAKTDVSQAEAELRDARAALELARDDLDNATRQADLREAALTRQRDLVERGVGTEAAVETAALAASAAQQAVLGKRQSVITAQARVSTAEAALRRSEIQLDEAERRLEETQITAEISGILTDVTVLRGGVVAANEKIGRIIDPSALEVRFRVSAAQYARLLGADGRLANTDVTVRLAAAGLNLTATGRIDRESADVGEGQTGRQIFATLEPSPGMRPGDFVTVIVAEPALPDTVLMPASALSAQNEVLVLGPEDRLSSAKVELLRRQDNDVIVRATALEGQEIVVERTPALGAGIRVRPVRSGEGIAPEPQAEMVTLAPERVALLRSFVESNDRMPEDARERILAQLDTGILPADTLARLEQRMGH</sequence>
<dbReference type="Proteomes" id="UP000199650">
    <property type="component" value="Unassembled WGS sequence"/>
</dbReference>
<dbReference type="Gene3D" id="1.10.287.470">
    <property type="entry name" value="Helix hairpin bin"/>
    <property type="match status" value="1"/>
</dbReference>
<evidence type="ECO:0000313" key="3">
    <source>
        <dbReference type="EMBL" id="SEW30636.1"/>
    </source>
</evidence>
<dbReference type="RefSeq" id="WP_091431602.1">
    <property type="nucleotide sequence ID" value="NZ_FOJB01000001.1"/>
</dbReference>
<accession>A0A1I0QSP3</accession>
<gene>
    <name evidence="3" type="ORF">SAMN05444851_2898</name>
</gene>